<proteinExistence type="predicted"/>
<evidence type="ECO:0000313" key="3">
    <source>
        <dbReference type="Proteomes" id="UP000663845"/>
    </source>
</evidence>
<feature type="transmembrane region" description="Helical" evidence="1">
    <location>
        <begin position="189"/>
        <end position="208"/>
    </location>
</feature>
<keyword evidence="1" id="KW-0472">Membrane</keyword>
<reference evidence="2" key="1">
    <citation type="submission" date="2021-02" db="EMBL/GenBank/DDBJ databases">
        <authorList>
            <person name="Nowell W R."/>
        </authorList>
    </citation>
    <scope>NUCLEOTIDE SEQUENCE</scope>
</reference>
<comment type="caution">
    <text evidence="2">The sequence shown here is derived from an EMBL/GenBank/DDBJ whole genome shotgun (WGS) entry which is preliminary data.</text>
</comment>
<feature type="transmembrane region" description="Helical" evidence="1">
    <location>
        <begin position="37"/>
        <end position="59"/>
    </location>
</feature>
<evidence type="ECO:0000256" key="1">
    <source>
        <dbReference type="SAM" id="Phobius"/>
    </source>
</evidence>
<protein>
    <submittedName>
        <fullName evidence="2">Uncharacterized protein</fullName>
    </submittedName>
</protein>
<keyword evidence="1" id="KW-0812">Transmembrane</keyword>
<dbReference type="Proteomes" id="UP000663845">
    <property type="component" value="Unassembled WGS sequence"/>
</dbReference>
<keyword evidence="1" id="KW-1133">Transmembrane helix</keyword>
<organism evidence="2 3">
    <name type="scientific">Adineta steineri</name>
    <dbReference type="NCBI Taxonomy" id="433720"/>
    <lineage>
        <taxon>Eukaryota</taxon>
        <taxon>Metazoa</taxon>
        <taxon>Spiralia</taxon>
        <taxon>Gnathifera</taxon>
        <taxon>Rotifera</taxon>
        <taxon>Eurotatoria</taxon>
        <taxon>Bdelloidea</taxon>
        <taxon>Adinetida</taxon>
        <taxon>Adinetidae</taxon>
        <taxon>Adineta</taxon>
    </lineage>
</organism>
<dbReference type="EMBL" id="CAJNOG010000163">
    <property type="protein sequence ID" value="CAF1027698.1"/>
    <property type="molecule type" value="Genomic_DNA"/>
</dbReference>
<dbReference type="AlphaFoldDB" id="A0A814IQS7"/>
<sequence>MSQDDGDGCSGAEAIREDTNDIVDETKNLMIEARSSLTTLICSILLMSLISIFLSTWLAKTITNSQASFGSIVNTNDIVDETKNLMIEARSSLTTLICSILLMSLISIFLSTWLAKTITNSQASFGSIVSHYFGFDRNGTEPNVTWWTPKHVKTNDLISRNKTMNNNHATSKLTVLKIPYSDYPNFHTIVLPLLFICSILLAVLAYYARVKCTNRDFAWGAVPKIPLERVDPSVVVATLAKEKEAEPGIDYTIVQGTDEEPVVFALAEIVEPLREEGDIIDEGTQYEPEDVLKVITHVSSAPQLHTNIQIIPSPSSTTPSDEQKHIMDVLKRQPLPTLSPSK</sequence>
<accession>A0A814IQS7</accession>
<gene>
    <name evidence="2" type="ORF">JYZ213_LOCUS17422</name>
</gene>
<name>A0A814IQS7_9BILA</name>
<evidence type="ECO:0000313" key="2">
    <source>
        <dbReference type="EMBL" id="CAF1027698.1"/>
    </source>
</evidence>
<feature type="transmembrane region" description="Helical" evidence="1">
    <location>
        <begin position="93"/>
        <end position="115"/>
    </location>
</feature>